<evidence type="ECO:0000256" key="1">
    <source>
        <dbReference type="ARBA" id="ARBA00022692"/>
    </source>
</evidence>
<accession>A0AAV4UJS7</accession>
<keyword evidence="5" id="KW-1185">Reference proteome</keyword>
<evidence type="ECO:0008006" key="6">
    <source>
        <dbReference type="Google" id="ProtNLM"/>
    </source>
</evidence>
<dbReference type="GO" id="GO:0016020">
    <property type="term" value="C:membrane"/>
    <property type="evidence" value="ECO:0007669"/>
    <property type="project" value="InterPro"/>
</dbReference>
<evidence type="ECO:0000256" key="3">
    <source>
        <dbReference type="ARBA" id="ARBA00023136"/>
    </source>
</evidence>
<proteinExistence type="predicted"/>
<organism evidence="4 5">
    <name type="scientific">Caerostris extrusa</name>
    <name type="common">Bark spider</name>
    <name type="synonym">Caerostris bankana</name>
    <dbReference type="NCBI Taxonomy" id="172846"/>
    <lineage>
        <taxon>Eukaryota</taxon>
        <taxon>Metazoa</taxon>
        <taxon>Ecdysozoa</taxon>
        <taxon>Arthropoda</taxon>
        <taxon>Chelicerata</taxon>
        <taxon>Arachnida</taxon>
        <taxon>Araneae</taxon>
        <taxon>Araneomorphae</taxon>
        <taxon>Entelegynae</taxon>
        <taxon>Araneoidea</taxon>
        <taxon>Araneidae</taxon>
        <taxon>Caerostris</taxon>
    </lineage>
</organism>
<sequence>DRFRTTINVLGDAYGSAIVAHFSRDDLQELTSEDQQHTEMTTL</sequence>
<dbReference type="InterPro" id="IPR036458">
    <property type="entry name" value="Na:dicarbo_symporter_sf"/>
</dbReference>
<name>A0AAV4UJS7_CAEEX</name>
<protein>
    <recommendedName>
        <fullName evidence="6">Amino acid transporter</fullName>
    </recommendedName>
</protein>
<dbReference type="Proteomes" id="UP001054945">
    <property type="component" value="Unassembled WGS sequence"/>
</dbReference>
<keyword evidence="1" id="KW-0812">Transmembrane</keyword>
<reference evidence="4 5" key="1">
    <citation type="submission" date="2021-06" db="EMBL/GenBank/DDBJ databases">
        <title>Caerostris extrusa draft genome.</title>
        <authorList>
            <person name="Kono N."/>
            <person name="Arakawa K."/>
        </authorList>
    </citation>
    <scope>NUCLEOTIDE SEQUENCE [LARGE SCALE GENOMIC DNA]</scope>
</reference>
<dbReference type="GO" id="GO:0015293">
    <property type="term" value="F:symporter activity"/>
    <property type="evidence" value="ECO:0007669"/>
    <property type="project" value="InterPro"/>
</dbReference>
<dbReference type="EMBL" id="BPLR01013004">
    <property type="protein sequence ID" value="GIY58029.1"/>
    <property type="molecule type" value="Genomic_DNA"/>
</dbReference>
<evidence type="ECO:0000256" key="2">
    <source>
        <dbReference type="ARBA" id="ARBA00022989"/>
    </source>
</evidence>
<gene>
    <name evidence="4" type="ORF">CEXT_763111</name>
</gene>
<dbReference type="AlphaFoldDB" id="A0AAV4UJS7"/>
<dbReference type="Gene3D" id="1.10.3860.10">
    <property type="entry name" value="Sodium:dicarboxylate symporter"/>
    <property type="match status" value="1"/>
</dbReference>
<keyword evidence="3" id="KW-0472">Membrane</keyword>
<comment type="caution">
    <text evidence="4">The sequence shown here is derived from an EMBL/GenBank/DDBJ whole genome shotgun (WGS) entry which is preliminary data.</text>
</comment>
<evidence type="ECO:0000313" key="5">
    <source>
        <dbReference type="Proteomes" id="UP001054945"/>
    </source>
</evidence>
<evidence type="ECO:0000313" key="4">
    <source>
        <dbReference type="EMBL" id="GIY58029.1"/>
    </source>
</evidence>
<feature type="non-terminal residue" evidence="4">
    <location>
        <position position="1"/>
    </location>
</feature>
<keyword evidence="2" id="KW-1133">Transmembrane helix</keyword>